<accession>A0ABV5KZW7</accession>
<gene>
    <name evidence="1" type="ORF">ACFFSY_32940</name>
</gene>
<dbReference type="EMBL" id="JBHMDO010000053">
    <property type="protein sequence ID" value="MFB9330773.1"/>
    <property type="molecule type" value="Genomic_DNA"/>
</dbReference>
<organism evidence="1 2">
    <name type="scientific">Paenibacillus aurantiacus</name>
    <dbReference type="NCBI Taxonomy" id="1936118"/>
    <lineage>
        <taxon>Bacteria</taxon>
        <taxon>Bacillati</taxon>
        <taxon>Bacillota</taxon>
        <taxon>Bacilli</taxon>
        <taxon>Bacillales</taxon>
        <taxon>Paenibacillaceae</taxon>
        <taxon>Paenibacillus</taxon>
    </lineage>
</organism>
<name>A0ABV5KZW7_9BACL</name>
<dbReference type="RefSeq" id="WP_377502505.1">
    <property type="nucleotide sequence ID" value="NZ_JBHMDO010000053.1"/>
</dbReference>
<comment type="caution">
    <text evidence="1">The sequence shown here is derived from an EMBL/GenBank/DDBJ whole genome shotgun (WGS) entry which is preliminary data.</text>
</comment>
<dbReference type="Proteomes" id="UP001589747">
    <property type="component" value="Unassembled WGS sequence"/>
</dbReference>
<evidence type="ECO:0000313" key="2">
    <source>
        <dbReference type="Proteomes" id="UP001589747"/>
    </source>
</evidence>
<proteinExistence type="predicted"/>
<protein>
    <submittedName>
        <fullName evidence="1">Uncharacterized protein</fullName>
    </submittedName>
</protein>
<sequence length="117" mass="13134">MKKGILIMGPLDTTGDHHGIDYNFENCVVLDDRHHVAYVNKFGELWVLRASKGAGRETLYLDESNAVQIAEDVDEESGLAIAQEVYVKLSKMTAWQFLTKVLITSDQEIALELNKLP</sequence>
<evidence type="ECO:0000313" key="1">
    <source>
        <dbReference type="EMBL" id="MFB9330773.1"/>
    </source>
</evidence>
<keyword evidence="2" id="KW-1185">Reference proteome</keyword>
<reference evidence="1 2" key="1">
    <citation type="submission" date="2024-09" db="EMBL/GenBank/DDBJ databases">
        <authorList>
            <person name="Sun Q."/>
            <person name="Mori K."/>
        </authorList>
    </citation>
    <scope>NUCLEOTIDE SEQUENCE [LARGE SCALE GENOMIC DNA]</scope>
    <source>
        <strain evidence="1 2">TISTR 2452</strain>
    </source>
</reference>